<sequence>MNIVATIYYRKLNCELLDLTAESILSLIVLTVIENCNIWWFNYCKSYYLI</sequence>
<dbReference type="KEGG" id="rpq:rpr22_0881"/>
<name>D5AYA1_RICPP</name>
<dbReference type="Proteomes" id="UP000006931">
    <property type="component" value="Chromosome"/>
</dbReference>
<reference evidence="1 2" key="1">
    <citation type="journal article" date="2010" name="Genome Res.">
        <title>Genomic, proteomic, and transcriptomic analysis of virulent and avirulent Rickettsia prowazekii reveals its adaptive mutation capabilities.</title>
        <authorList>
            <person name="Bechah Y."/>
            <person name="El Karkouri K."/>
            <person name="Mediannikov O."/>
            <person name="Leroy Q."/>
            <person name="Pelletier N."/>
            <person name="Robert C."/>
            <person name="Medigue C."/>
            <person name="Mege J.L."/>
            <person name="Raoult D."/>
        </authorList>
    </citation>
    <scope>NUCLEOTIDE SEQUENCE [LARGE SCALE GENOMIC DNA]</scope>
    <source>
        <strain evidence="1 2">Rp22</strain>
    </source>
</reference>
<gene>
    <name evidence="1" type="ORF">rpr22_0881</name>
</gene>
<dbReference type="EMBL" id="CP001584">
    <property type="protein sequence ID" value="ADE30390.1"/>
    <property type="molecule type" value="Genomic_DNA"/>
</dbReference>
<protein>
    <submittedName>
        <fullName evidence="1">Uncharacterized protein</fullName>
    </submittedName>
</protein>
<dbReference type="AlphaFoldDB" id="D5AYA1"/>
<dbReference type="HOGENOM" id="CLU_3122177_0_0_5"/>
<organism evidence="1 2">
    <name type="scientific">Rickettsia prowazekii (strain Rp22)</name>
    <dbReference type="NCBI Taxonomy" id="449216"/>
    <lineage>
        <taxon>Bacteria</taxon>
        <taxon>Pseudomonadati</taxon>
        <taxon>Pseudomonadota</taxon>
        <taxon>Alphaproteobacteria</taxon>
        <taxon>Rickettsiales</taxon>
        <taxon>Rickettsiaceae</taxon>
        <taxon>Rickettsieae</taxon>
        <taxon>Rickettsia</taxon>
        <taxon>typhus group</taxon>
    </lineage>
</organism>
<evidence type="ECO:0000313" key="2">
    <source>
        <dbReference type="Proteomes" id="UP000006931"/>
    </source>
</evidence>
<accession>D5AYA1</accession>
<proteinExistence type="predicted"/>
<evidence type="ECO:0000313" key="1">
    <source>
        <dbReference type="EMBL" id="ADE30390.1"/>
    </source>
</evidence>